<evidence type="ECO:0000313" key="2">
    <source>
        <dbReference type="EMBL" id="PKB30986.1"/>
    </source>
</evidence>
<dbReference type="AlphaFoldDB" id="A0AA44UPK4"/>
<feature type="region of interest" description="Disordered" evidence="1">
    <location>
        <begin position="1"/>
        <end position="119"/>
    </location>
</feature>
<accession>A0AA44UPK4</accession>
<feature type="compositionally biased region" description="Basic and acidic residues" evidence="1">
    <location>
        <begin position="46"/>
        <end position="60"/>
    </location>
</feature>
<dbReference type="RefSeq" id="WP_157818347.1">
    <property type="nucleotide sequence ID" value="NZ_PHUJ01000003.1"/>
</dbReference>
<protein>
    <submittedName>
        <fullName evidence="2">Uncharacterized protein</fullName>
    </submittedName>
</protein>
<organism evidence="2 3">
    <name type="scientific">Pseudonocardia alni</name>
    <name type="common">Amycolata alni</name>
    <dbReference type="NCBI Taxonomy" id="33907"/>
    <lineage>
        <taxon>Bacteria</taxon>
        <taxon>Bacillati</taxon>
        <taxon>Actinomycetota</taxon>
        <taxon>Actinomycetes</taxon>
        <taxon>Pseudonocardiales</taxon>
        <taxon>Pseudonocardiaceae</taxon>
        <taxon>Pseudonocardia</taxon>
    </lineage>
</organism>
<gene>
    <name evidence="2" type="ORF">ATL51_2665</name>
</gene>
<comment type="caution">
    <text evidence="2">The sequence shown here is derived from an EMBL/GenBank/DDBJ whole genome shotgun (WGS) entry which is preliminary data.</text>
</comment>
<dbReference type="Proteomes" id="UP000232453">
    <property type="component" value="Unassembled WGS sequence"/>
</dbReference>
<sequence length="173" mass="17240">MSAPAVHIPSPRRPLGAVPLSPSVPAPRAGGTGRADRVEGRHRRREDHVDLPAPRRERPRSTSPLTPGIPAPRPASPGSSASRPGAAAQHSTAGARGHTTETPATGTAPRGVRTGAVRTGGPSAVARTLDVLGRVGSITTIAAMLVLSAALAGLADGTPPSGAAAEVAVATLR</sequence>
<reference evidence="2 3" key="1">
    <citation type="submission" date="2017-11" db="EMBL/GenBank/DDBJ databases">
        <title>Sequencing the genomes of 1000 actinobacteria strains.</title>
        <authorList>
            <person name="Klenk H.-P."/>
        </authorList>
    </citation>
    <scope>NUCLEOTIDE SEQUENCE [LARGE SCALE GENOMIC DNA]</scope>
    <source>
        <strain evidence="2 3">DSM 44104</strain>
    </source>
</reference>
<evidence type="ECO:0000313" key="3">
    <source>
        <dbReference type="Proteomes" id="UP000232453"/>
    </source>
</evidence>
<feature type="compositionally biased region" description="Low complexity" evidence="1">
    <location>
        <begin position="76"/>
        <end position="88"/>
    </location>
</feature>
<name>A0AA44UPK4_PSEA5</name>
<dbReference type="EMBL" id="PHUJ01000003">
    <property type="protein sequence ID" value="PKB30986.1"/>
    <property type="molecule type" value="Genomic_DNA"/>
</dbReference>
<evidence type="ECO:0000256" key="1">
    <source>
        <dbReference type="SAM" id="MobiDB-lite"/>
    </source>
</evidence>
<proteinExistence type="predicted"/>
<feature type="compositionally biased region" description="Low complexity" evidence="1">
    <location>
        <begin position="110"/>
        <end position="119"/>
    </location>
</feature>